<evidence type="ECO:0000313" key="5">
    <source>
        <dbReference type="Proteomes" id="UP000003240"/>
    </source>
</evidence>
<feature type="domain" description="HTH tetR-type" evidence="3">
    <location>
        <begin position="1"/>
        <end position="58"/>
    </location>
</feature>
<dbReference type="InterPro" id="IPR050624">
    <property type="entry name" value="HTH-type_Tx_Regulator"/>
</dbReference>
<evidence type="ECO:0000259" key="3">
    <source>
        <dbReference type="PROSITE" id="PS50977"/>
    </source>
</evidence>
<dbReference type="Pfam" id="PF00440">
    <property type="entry name" value="TetR_N"/>
    <property type="match status" value="1"/>
</dbReference>
<dbReference type="GO" id="GO:0003677">
    <property type="term" value="F:DNA binding"/>
    <property type="evidence" value="ECO:0007669"/>
    <property type="project" value="UniProtKB-UniRule"/>
</dbReference>
<evidence type="ECO:0000256" key="1">
    <source>
        <dbReference type="ARBA" id="ARBA00023125"/>
    </source>
</evidence>
<dbReference type="InterPro" id="IPR036271">
    <property type="entry name" value="Tet_transcr_reg_TetR-rel_C_sf"/>
</dbReference>
<dbReference type="RefSeq" id="WP_004095065.1">
    <property type="nucleotide sequence ID" value="NZ_AFGF01000076.1"/>
</dbReference>
<dbReference type="STRING" id="1009370.ALO_09464"/>
<sequence>MRKRIMTAAVEEMSERGLKFTMGDLARQLGVSKRCLYEHFESKEDLIRSILYAIFLDIREQHKKIIADPALPFQQKLRDILCVTPTVFSPTTGRMGEEIKRFMPEEWHRIEHLFEQDWAIMADFLQAAMDRRELCLMHLTLLKKIIKGCMSEIVDHRFLAQHNISLEEAKSSTVHLLLYGLIPRG</sequence>
<name>F7NIJ0_9FIRM</name>
<dbReference type="eggNOG" id="COG1309">
    <property type="taxonomic scope" value="Bacteria"/>
</dbReference>
<comment type="caution">
    <text evidence="4">The sequence shown here is derived from an EMBL/GenBank/DDBJ whole genome shotgun (WGS) entry which is preliminary data.</text>
</comment>
<protein>
    <submittedName>
        <fullName evidence="4">Transcriptional regulator</fullName>
    </submittedName>
</protein>
<dbReference type="PROSITE" id="PS50977">
    <property type="entry name" value="HTH_TETR_2"/>
    <property type="match status" value="1"/>
</dbReference>
<dbReference type="Gene3D" id="1.10.10.60">
    <property type="entry name" value="Homeodomain-like"/>
    <property type="match status" value="1"/>
</dbReference>
<dbReference type="InterPro" id="IPR009057">
    <property type="entry name" value="Homeodomain-like_sf"/>
</dbReference>
<dbReference type="PANTHER" id="PTHR43479">
    <property type="entry name" value="ACREF/ENVCD OPERON REPRESSOR-RELATED"/>
    <property type="match status" value="1"/>
</dbReference>
<dbReference type="PRINTS" id="PR00455">
    <property type="entry name" value="HTHTETR"/>
</dbReference>
<feature type="DNA-binding region" description="H-T-H motif" evidence="2">
    <location>
        <begin position="21"/>
        <end position="40"/>
    </location>
</feature>
<organism evidence="4 5">
    <name type="scientific">Acetonema longum DSM 6540</name>
    <dbReference type="NCBI Taxonomy" id="1009370"/>
    <lineage>
        <taxon>Bacteria</taxon>
        <taxon>Bacillati</taxon>
        <taxon>Bacillota</taxon>
        <taxon>Negativicutes</taxon>
        <taxon>Acetonemataceae</taxon>
        <taxon>Acetonema</taxon>
    </lineage>
</organism>
<proteinExistence type="predicted"/>
<dbReference type="PROSITE" id="PS01081">
    <property type="entry name" value="HTH_TETR_1"/>
    <property type="match status" value="1"/>
</dbReference>
<dbReference type="InterPro" id="IPR001647">
    <property type="entry name" value="HTH_TetR"/>
</dbReference>
<keyword evidence="1 2" id="KW-0238">DNA-binding</keyword>
<dbReference type="PANTHER" id="PTHR43479:SF11">
    <property type="entry name" value="ACREF_ENVCD OPERON REPRESSOR-RELATED"/>
    <property type="match status" value="1"/>
</dbReference>
<gene>
    <name evidence="4" type="ORF">ALO_09464</name>
</gene>
<accession>F7NIJ0</accession>
<evidence type="ECO:0000256" key="2">
    <source>
        <dbReference type="PROSITE-ProRule" id="PRU00335"/>
    </source>
</evidence>
<reference evidence="4 5" key="1">
    <citation type="journal article" date="2011" name="EMBO J.">
        <title>Structural diversity of bacterial flagellar motors.</title>
        <authorList>
            <person name="Chen S."/>
            <person name="Beeby M."/>
            <person name="Murphy G.E."/>
            <person name="Leadbetter J.R."/>
            <person name="Hendrixson D.R."/>
            <person name="Briegel A."/>
            <person name="Li Z."/>
            <person name="Shi J."/>
            <person name="Tocheva E.I."/>
            <person name="Muller A."/>
            <person name="Dobro M.J."/>
            <person name="Jensen G.J."/>
        </authorList>
    </citation>
    <scope>NUCLEOTIDE SEQUENCE [LARGE SCALE GENOMIC DNA]</scope>
    <source>
        <strain evidence="4 5">DSM 6540</strain>
    </source>
</reference>
<dbReference type="SUPFAM" id="SSF46689">
    <property type="entry name" value="Homeodomain-like"/>
    <property type="match status" value="1"/>
</dbReference>
<dbReference type="SUPFAM" id="SSF48498">
    <property type="entry name" value="Tetracyclin repressor-like, C-terminal domain"/>
    <property type="match status" value="1"/>
</dbReference>
<dbReference type="Proteomes" id="UP000003240">
    <property type="component" value="Unassembled WGS sequence"/>
</dbReference>
<dbReference type="InterPro" id="IPR023772">
    <property type="entry name" value="DNA-bd_HTH_TetR-type_CS"/>
</dbReference>
<dbReference type="AlphaFoldDB" id="F7NIJ0"/>
<keyword evidence="5" id="KW-1185">Reference proteome</keyword>
<dbReference type="Gene3D" id="1.10.357.10">
    <property type="entry name" value="Tetracycline Repressor, domain 2"/>
    <property type="match status" value="1"/>
</dbReference>
<dbReference type="EMBL" id="AFGF01000076">
    <property type="protein sequence ID" value="EGO64136.1"/>
    <property type="molecule type" value="Genomic_DNA"/>
</dbReference>
<evidence type="ECO:0000313" key="4">
    <source>
        <dbReference type="EMBL" id="EGO64136.1"/>
    </source>
</evidence>